<keyword evidence="6 9" id="KW-0648">Protein biosynthesis</keyword>
<evidence type="ECO:0000256" key="5">
    <source>
        <dbReference type="ARBA" id="ARBA00022840"/>
    </source>
</evidence>
<dbReference type="GO" id="GO:0016874">
    <property type="term" value="F:ligase activity"/>
    <property type="evidence" value="ECO:0007669"/>
    <property type="project" value="UniProtKB-KW"/>
</dbReference>
<dbReference type="Pfam" id="PF05746">
    <property type="entry name" value="DALR_1"/>
    <property type="match status" value="1"/>
</dbReference>
<dbReference type="SUPFAM" id="SSF47323">
    <property type="entry name" value="Anticodon-binding domain of a subclass of class I aminoacyl-tRNA synthetases"/>
    <property type="match status" value="1"/>
</dbReference>
<dbReference type="EC" id="6.1.1.19" evidence="9"/>
<sequence length="564" mass="62456">MKAFISEHLDLIVNQLKAEQLLPEDFQPRIQIDNTKDKLHGDLACNLALMAAKPAGKKPRDLAEIIVQQLEANADFCQKVSKMEIAGPGFINFFLSQDTLTSVVTQVLEAGEAFGQSNVGQGEKVQIEFVSANPTGPLHIGHGRGAAVGDCLSRLLEATGWQVTREFYYNDAGAQIDNLALSVQARVKSLGPGDASWPEDGYQGDYIKDVAESFLAGDTVIADDQQVTANADANDLDAIRRFAVAFLRREQDLDLKAFKVAFDVYYLESSLYQEGLVESAVKQLVANGFTYEDGGALWLRTTDFGDDKDRVMRKTDGGYTYFVPDVAYHLNKWQRGFKKVINEQGADHHSTITRVRAGLQALKVDIPEGWPDYVLHQMVTVMRDGEEVKISKRAGSYVTLRDLIDEVGCDATRYFLAARAPSSQLTFDIDLARSQTNDNPVYYIQYAHARLASVARQAEEKNYSWSLAATDCLAELNTDQEQAVLNLLARFPEVVKKAAKELEPHQIAQYLRDLAAAMHSWYNANQFLVDDAQVRTARLMLAAATRTVLARGLSLLGVTAPDSM</sequence>
<feature type="domain" description="Arginyl tRNA synthetase N-terminal" evidence="12">
    <location>
        <begin position="3"/>
        <end position="95"/>
    </location>
</feature>
<evidence type="ECO:0000256" key="7">
    <source>
        <dbReference type="ARBA" id="ARBA00023146"/>
    </source>
</evidence>
<dbReference type="CDD" id="cd07956">
    <property type="entry name" value="Anticodon_Ia_Arg"/>
    <property type="match status" value="1"/>
</dbReference>
<evidence type="ECO:0000256" key="10">
    <source>
        <dbReference type="RuleBase" id="RU363038"/>
    </source>
</evidence>
<dbReference type="Gene3D" id="3.30.1360.70">
    <property type="entry name" value="Arginyl tRNA synthetase N-terminal domain"/>
    <property type="match status" value="1"/>
</dbReference>
<keyword evidence="2 9" id="KW-0963">Cytoplasm</keyword>
<evidence type="ECO:0000313" key="13">
    <source>
        <dbReference type="EMBL" id="GLR62947.1"/>
    </source>
</evidence>
<dbReference type="RefSeq" id="WP_027851624.1">
    <property type="nucleotide sequence ID" value="NZ_BSOR01000008.1"/>
</dbReference>
<dbReference type="Pfam" id="PF00750">
    <property type="entry name" value="tRNA-synt_1d"/>
    <property type="match status" value="1"/>
</dbReference>
<dbReference type="SUPFAM" id="SSF55190">
    <property type="entry name" value="Arginyl-tRNA synthetase (ArgRS), N-terminal 'additional' domain"/>
    <property type="match status" value="1"/>
</dbReference>
<evidence type="ECO:0000259" key="11">
    <source>
        <dbReference type="SMART" id="SM00836"/>
    </source>
</evidence>
<dbReference type="InterPro" id="IPR036695">
    <property type="entry name" value="Arg-tRNA-synth_N_sf"/>
</dbReference>
<evidence type="ECO:0000256" key="9">
    <source>
        <dbReference type="HAMAP-Rule" id="MF_00123"/>
    </source>
</evidence>
<comment type="catalytic activity">
    <reaction evidence="8 9">
        <text>tRNA(Arg) + L-arginine + ATP = L-arginyl-tRNA(Arg) + AMP + diphosphate</text>
        <dbReference type="Rhea" id="RHEA:20301"/>
        <dbReference type="Rhea" id="RHEA-COMP:9658"/>
        <dbReference type="Rhea" id="RHEA-COMP:9673"/>
        <dbReference type="ChEBI" id="CHEBI:30616"/>
        <dbReference type="ChEBI" id="CHEBI:32682"/>
        <dbReference type="ChEBI" id="CHEBI:33019"/>
        <dbReference type="ChEBI" id="CHEBI:78442"/>
        <dbReference type="ChEBI" id="CHEBI:78513"/>
        <dbReference type="ChEBI" id="CHEBI:456215"/>
        <dbReference type="EC" id="6.1.1.19"/>
    </reaction>
</comment>
<evidence type="ECO:0000256" key="3">
    <source>
        <dbReference type="ARBA" id="ARBA00022598"/>
    </source>
</evidence>
<feature type="domain" description="DALR anticodon binding" evidence="11">
    <location>
        <begin position="444"/>
        <end position="564"/>
    </location>
</feature>
<keyword evidence="4 9" id="KW-0547">Nucleotide-binding</keyword>
<reference evidence="14" key="1">
    <citation type="journal article" date="2019" name="Int. J. Syst. Evol. Microbiol.">
        <title>The Global Catalogue of Microorganisms (GCM) 10K type strain sequencing project: providing services to taxonomists for standard genome sequencing and annotation.</title>
        <authorList>
            <consortium name="The Broad Institute Genomics Platform"/>
            <consortium name="The Broad Institute Genome Sequencing Center for Infectious Disease"/>
            <person name="Wu L."/>
            <person name="Ma J."/>
        </authorList>
    </citation>
    <scope>NUCLEOTIDE SEQUENCE [LARGE SCALE GENOMIC DNA]</scope>
    <source>
        <strain evidence="14">NBRC 100033</strain>
    </source>
</reference>
<comment type="similarity">
    <text evidence="1 9 10">Belongs to the class-I aminoacyl-tRNA synthetase family.</text>
</comment>
<dbReference type="InterPro" id="IPR009080">
    <property type="entry name" value="tRNAsynth_Ia_anticodon-bd"/>
</dbReference>
<dbReference type="CDD" id="cd00671">
    <property type="entry name" value="ArgRS_core"/>
    <property type="match status" value="1"/>
</dbReference>
<dbReference type="NCBIfam" id="TIGR00456">
    <property type="entry name" value="argS"/>
    <property type="match status" value="1"/>
</dbReference>
<evidence type="ECO:0000256" key="2">
    <source>
        <dbReference type="ARBA" id="ARBA00022490"/>
    </source>
</evidence>
<keyword evidence="14" id="KW-1185">Reference proteome</keyword>
<dbReference type="PRINTS" id="PR01038">
    <property type="entry name" value="TRNASYNTHARG"/>
</dbReference>
<name>A0ABQ5ZX83_9GAMM</name>
<evidence type="ECO:0000256" key="8">
    <source>
        <dbReference type="ARBA" id="ARBA00049339"/>
    </source>
</evidence>
<proteinExistence type="inferred from homology"/>
<dbReference type="SUPFAM" id="SSF52374">
    <property type="entry name" value="Nucleotidylyl transferase"/>
    <property type="match status" value="1"/>
</dbReference>
<dbReference type="InterPro" id="IPR035684">
    <property type="entry name" value="ArgRS_core"/>
</dbReference>
<protein>
    <recommendedName>
        <fullName evidence="9">Arginine--tRNA ligase</fullName>
        <ecNumber evidence="9">6.1.1.19</ecNumber>
    </recommendedName>
    <alternativeName>
        <fullName evidence="9">Arginyl-tRNA synthetase</fullName>
        <shortName evidence="9">ArgRS</shortName>
    </alternativeName>
</protein>
<dbReference type="HAMAP" id="MF_00123">
    <property type="entry name" value="Arg_tRNA_synth"/>
    <property type="match status" value="1"/>
</dbReference>
<organism evidence="13 14">
    <name type="scientific">Marinospirillum insulare</name>
    <dbReference type="NCBI Taxonomy" id="217169"/>
    <lineage>
        <taxon>Bacteria</taxon>
        <taxon>Pseudomonadati</taxon>
        <taxon>Pseudomonadota</taxon>
        <taxon>Gammaproteobacteria</taxon>
        <taxon>Oceanospirillales</taxon>
        <taxon>Oceanospirillaceae</taxon>
        <taxon>Marinospirillum</taxon>
    </lineage>
</organism>
<dbReference type="InterPro" id="IPR001412">
    <property type="entry name" value="aa-tRNA-synth_I_CS"/>
</dbReference>
<dbReference type="Gene3D" id="1.10.730.10">
    <property type="entry name" value="Isoleucyl-tRNA Synthetase, Domain 1"/>
    <property type="match status" value="1"/>
</dbReference>
<dbReference type="Pfam" id="PF03485">
    <property type="entry name" value="Arg_tRNA_synt_N"/>
    <property type="match status" value="1"/>
</dbReference>
<dbReference type="InterPro" id="IPR008909">
    <property type="entry name" value="DALR_anticod-bd"/>
</dbReference>
<keyword evidence="5 9" id="KW-0067">ATP-binding</keyword>
<evidence type="ECO:0000256" key="1">
    <source>
        <dbReference type="ARBA" id="ARBA00005594"/>
    </source>
</evidence>
<dbReference type="InterPro" id="IPR005148">
    <property type="entry name" value="Arg-tRNA-synth_N"/>
</dbReference>
<comment type="caution">
    <text evidence="13">The sequence shown here is derived from an EMBL/GenBank/DDBJ whole genome shotgun (WGS) entry which is preliminary data.</text>
</comment>
<evidence type="ECO:0000313" key="14">
    <source>
        <dbReference type="Proteomes" id="UP001156682"/>
    </source>
</evidence>
<comment type="subunit">
    <text evidence="9">Monomer.</text>
</comment>
<accession>A0ABQ5ZX83</accession>
<dbReference type="Gene3D" id="3.40.50.620">
    <property type="entry name" value="HUPs"/>
    <property type="match status" value="1"/>
</dbReference>
<evidence type="ECO:0000256" key="4">
    <source>
        <dbReference type="ARBA" id="ARBA00022741"/>
    </source>
</evidence>
<dbReference type="PANTHER" id="PTHR11956">
    <property type="entry name" value="ARGINYL-TRNA SYNTHETASE"/>
    <property type="match status" value="1"/>
</dbReference>
<keyword evidence="3 9" id="KW-0436">Ligase</keyword>
<gene>
    <name evidence="9 13" type="primary">argS</name>
    <name evidence="13" type="ORF">GCM10007878_03820</name>
</gene>
<dbReference type="InterPro" id="IPR014729">
    <property type="entry name" value="Rossmann-like_a/b/a_fold"/>
</dbReference>
<dbReference type="PROSITE" id="PS00178">
    <property type="entry name" value="AA_TRNA_LIGASE_I"/>
    <property type="match status" value="1"/>
</dbReference>
<dbReference type="Proteomes" id="UP001156682">
    <property type="component" value="Unassembled WGS sequence"/>
</dbReference>
<keyword evidence="7 9" id="KW-0030">Aminoacyl-tRNA synthetase</keyword>
<dbReference type="SMART" id="SM01016">
    <property type="entry name" value="Arg_tRNA_synt_N"/>
    <property type="match status" value="1"/>
</dbReference>
<dbReference type="EMBL" id="BSOR01000008">
    <property type="protein sequence ID" value="GLR62947.1"/>
    <property type="molecule type" value="Genomic_DNA"/>
</dbReference>
<dbReference type="PANTHER" id="PTHR11956:SF5">
    <property type="entry name" value="ARGININE--TRNA LIGASE, CYTOPLASMIC"/>
    <property type="match status" value="1"/>
</dbReference>
<evidence type="ECO:0000256" key="6">
    <source>
        <dbReference type="ARBA" id="ARBA00022917"/>
    </source>
</evidence>
<feature type="short sequence motif" description="'HIGH' region" evidence="9">
    <location>
        <begin position="132"/>
        <end position="142"/>
    </location>
</feature>
<evidence type="ECO:0000259" key="12">
    <source>
        <dbReference type="SMART" id="SM01016"/>
    </source>
</evidence>
<dbReference type="InterPro" id="IPR001278">
    <property type="entry name" value="Arg-tRNA-ligase"/>
</dbReference>
<dbReference type="SMART" id="SM00836">
    <property type="entry name" value="DALR_1"/>
    <property type="match status" value="1"/>
</dbReference>
<comment type="subcellular location">
    <subcellularLocation>
        <location evidence="9">Cytoplasm</location>
    </subcellularLocation>
</comment>